<keyword evidence="2" id="KW-1185">Reference proteome</keyword>
<sequence>MASCKKKIRGKKCDSTLAFVCYNLIAGIHSAHNLAPARISLCSTTMSSVLKSPLTKNLKVALIQLKAGADKAANLSKVQSYIDKAVSESTIGKPDVVMLPECFNSPYAVDKFREYAEVIPGGETTKFLAQLAKRHGIFIVGGSFPESDQDKIYNTSLTFSPSGDIIAKHRKAHLFDIDIPNGITFKESITLSAGDKATVFGLGDFGTVGLGICYDIRFPELAMAASRAPHNAFAMFYPGAFNTTTGPLHWHLLARARAVDNEVFTVLCSPARDVGGSGYQAYGHSLVVDPSGKIIAEAGEGEEILYAELDHSLLPSARTGIPVHYQRRFDIYDDVTTSTKTSAI</sequence>
<gene>
    <name evidence="1" type="ORF">EJF14_20154</name>
</gene>
<dbReference type="Proteomes" id="UP000326582">
    <property type="component" value="Chromosome 2"/>
</dbReference>
<keyword evidence="1" id="KW-0378">Hydrolase</keyword>
<dbReference type="EMBL" id="CP038485">
    <property type="protein sequence ID" value="QFZ26256.1"/>
    <property type="molecule type" value="Genomic_DNA"/>
</dbReference>
<organism evidence="1 2">
    <name type="scientific">Clavispora lusitaniae</name>
    <name type="common">Candida lusitaniae</name>
    <dbReference type="NCBI Taxonomy" id="36911"/>
    <lineage>
        <taxon>Eukaryota</taxon>
        <taxon>Fungi</taxon>
        <taxon>Dikarya</taxon>
        <taxon>Ascomycota</taxon>
        <taxon>Saccharomycotina</taxon>
        <taxon>Pichiomycetes</taxon>
        <taxon>Metschnikowiaceae</taxon>
        <taxon>Clavispora</taxon>
    </lineage>
</organism>
<evidence type="ECO:0000313" key="1">
    <source>
        <dbReference type="EMBL" id="QFZ26256.1"/>
    </source>
</evidence>
<accession>A0ACD0WFY2</accession>
<evidence type="ECO:0000313" key="2">
    <source>
        <dbReference type="Proteomes" id="UP000326582"/>
    </source>
</evidence>
<protein>
    <submittedName>
        <fullName evidence="1">Hydrolase</fullName>
    </submittedName>
</protein>
<proteinExistence type="predicted"/>
<reference evidence="2" key="1">
    <citation type="journal article" date="2019" name="MBio">
        <title>Comparative genomics for the elucidation of multidrug resistance (MDR) in Candida lusitaniae.</title>
        <authorList>
            <person name="Kannan A."/>
            <person name="Asner S.A."/>
            <person name="Trachsel E."/>
            <person name="Kelly S."/>
            <person name="Parker J."/>
            <person name="Sanglard D."/>
        </authorList>
    </citation>
    <scope>NUCLEOTIDE SEQUENCE [LARGE SCALE GENOMIC DNA]</scope>
    <source>
        <strain evidence="2">P1</strain>
    </source>
</reference>
<name>A0ACD0WFY2_CLALS</name>